<feature type="domain" description="Ketoreductase" evidence="2">
    <location>
        <begin position="4"/>
        <end position="187"/>
    </location>
</feature>
<evidence type="ECO:0000259" key="2">
    <source>
        <dbReference type="SMART" id="SM00822"/>
    </source>
</evidence>
<dbReference type="PRINTS" id="PR00081">
    <property type="entry name" value="GDHRDH"/>
</dbReference>
<sequence>MSKQVVLVTGASRGIGYALALELHRRGHHVVATARSESKLRQLAEECGDDRLEFEVLDLGDREAVQQWANRLKDKGYRISHMINNAGSLVNKPFADISPYELRRVYEVNVFSVFELIQKVMPLYSDDVHVVNISSMGGYQGSQKFPGLTAYSSSKAAVASLTECLQEELGERGWTFNALCLGAVQTEMLEEAFPGFAAPTTPGEMATFIADFAEGSQKFIRGKVLPISSTTP</sequence>
<proteinExistence type="inferred from homology"/>
<dbReference type="Proteomes" id="UP000468650">
    <property type="component" value="Unassembled WGS sequence"/>
</dbReference>
<comment type="caution">
    <text evidence="3">The sequence shown here is derived from an EMBL/GenBank/DDBJ whole genome shotgun (WGS) entry which is preliminary data.</text>
</comment>
<reference evidence="3 4" key="1">
    <citation type="submission" date="2019-09" db="EMBL/GenBank/DDBJ databases">
        <title>Genomes of family Cryomorphaceae.</title>
        <authorList>
            <person name="Bowman J.P."/>
        </authorList>
    </citation>
    <scope>NUCLEOTIDE SEQUENCE [LARGE SCALE GENOMIC DNA]</scope>
    <source>
        <strain evidence="3 4">LMG 25704</strain>
    </source>
</reference>
<dbReference type="InterPro" id="IPR057326">
    <property type="entry name" value="KR_dom"/>
</dbReference>
<evidence type="ECO:0000256" key="1">
    <source>
        <dbReference type="RuleBase" id="RU000363"/>
    </source>
</evidence>
<comment type="similarity">
    <text evidence="1">Belongs to the short-chain dehydrogenases/reductases (SDR) family.</text>
</comment>
<dbReference type="InterPro" id="IPR036291">
    <property type="entry name" value="NAD(P)-bd_dom_sf"/>
</dbReference>
<dbReference type="InterPro" id="IPR002347">
    <property type="entry name" value="SDR_fam"/>
</dbReference>
<dbReference type="Pfam" id="PF00106">
    <property type="entry name" value="adh_short"/>
    <property type="match status" value="1"/>
</dbReference>
<accession>A0A6N6RHG5</accession>
<dbReference type="PRINTS" id="PR00080">
    <property type="entry name" value="SDRFAMILY"/>
</dbReference>
<dbReference type="RefSeq" id="WP_151667008.1">
    <property type="nucleotide sequence ID" value="NZ_WBVO01000003.1"/>
</dbReference>
<keyword evidence="4" id="KW-1185">Reference proteome</keyword>
<evidence type="ECO:0000313" key="4">
    <source>
        <dbReference type="Proteomes" id="UP000468650"/>
    </source>
</evidence>
<dbReference type="PANTHER" id="PTHR43975:SF2">
    <property type="entry name" value="EG:BACR7A4.14 PROTEIN-RELATED"/>
    <property type="match status" value="1"/>
</dbReference>
<dbReference type="OrthoDB" id="9787298at2"/>
<dbReference type="CDD" id="cd05233">
    <property type="entry name" value="SDR_c"/>
    <property type="match status" value="1"/>
</dbReference>
<dbReference type="SMART" id="SM00822">
    <property type="entry name" value="PKS_KR"/>
    <property type="match status" value="1"/>
</dbReference>
<dbReference type="SUPFAM" id="SSF51735">
    <property type="entry name" value="NAD(P)-binding Rossmann-fold domains"/>
    <property type="match status" value="1"/>
</dbReference>
<name>A0A6N6RHG5_9FLAO</name>
<organism evidence="3 4">
    <name type="scientific">Phaeocystidibacter luteus</name>
    <dbReference type="NCBI Taxonomy" id="911197"/>
    <lineage>
        <taxon>Bacteria</taxon>
        <taxon>Pseudomonadati</taxon>
        <taxon>Bacteroidota</taxon>
        <taxon>Flavobacteriia</taxon>
        <taxon>Flavobacteriales</taxon>
        <taxon>Phaeocystidibacteraceae</taxon>
        <taxon>Phaeocystidibacter</taxon>
    </lineage>
</organism>
<dbReference type="EMBL" id="WBVO01000003">
    <property type="protein sequence ID" value="KAB2813806.1"/>
    <property type="molecule type" value="Genomic_DNA"/>
</dbReference>
<evidence type="ECO:0000313" key="3">
    <source>
        <dbReference type="EMBL" id="KAB2813806.1"/>
    </source>
</evidence>
<gene>
    <name evidence="3" type="ORF">F8C67_06505</name>
</gene>
<protein>
    <submittedName>
        <fullName evidence="3">SDR family oxidoreductase</fullName>
    </submittedName>
</protein>
<dbReference type="AlphaFoldDB" id="A0A6N6RHG5"/>
<dbReference type="Gene3D" id="3.40.50.720">
    <property type="entry name" value="NAD(P)-binding Rossmann-like Domain"/>
    <property type="match status" value="1"/>
</dbReference>
<dbReference type="PANTHER" id="PTHR43975">
    <property type="entry name" value="ZGC:101858"/>
    <property type="match status" value="1"/>
</dbReference>